<reference evidence="1 2" key="1">
    <citation type="submission" date="2017-04" db="EMBL/GenBank/DDBJ databases">
        <title>Complete Genome Sequence of Lytic Bacteriophage EF1 Infecting Enterococcus faecalis Isolates.</title>
        <authorList>
            <person name="Kim D."/>
            <person name="Kim Y.J."/>
            <person name="Han B.K."/>
            <person name="Kim H."/>
        </authorList>
    </citation>
    <scope>NUCLEOTIDE SEQUENCE [LARGE SCALE GENOMIC DNA]</scope>
</reference>
<proteinExistence type="predicted"/>
<protein>
    <submittedName>
        <fullName evidence="1">Uncharacterized protein</fullName>
    </submittedName>
</protein>
<evidence type="ECO:0000313" key="1">
    <source>
        <dbReference type="EMBL" id="ASZ76745.1"/>
    </source>
</evidence>
<keyword evidence="2" id="KW-1185">Reference proteome</keyword>
<dbReference type="EMBL" id="MF001358">
    <property type="protein sequence ID" value="ASZ76745.1"/>
    <property type="molecule type" value="Genomic_DNA"/>
</dbReference>
<organism evidence="1 2">
    <name type="scientific">Enterococcus phage EF1</name>
    <dbReference type="NCBI Taxonomy" id="2025813"/>
    <lineage>
        <taxon>Viruses</taxon>
        <taxon>Duplodnaviria</taxon>
        <taxon>Heunggongvirae</taxon>
        <taxon>Uroviricota</taxon>
        <taxon>Caudoviricetes</taxon>
    </lineage>
</organism>
<dbReference type="Proteomes" id="UP000260005">
    <property type="component" value="Segment"/>
</dbReference>
<accession>A0A249XXP2</accession>
<evidence type="ECO:0000313" key="2">
    <source>
        <dbReference type="Proteomes" id="UP000260005"/>
    </source>
</evidence>
<name>A0A249XXP2_9CAUD</name>
<sequence length="103" mass="11910">MSDKTNTVDVEYLTYWKLTPTEKDRLKTDYGISRNKAKYDIDKHTVVPQPVNAEDLDFFPGEFVASFVIYEGQNYPVFLKINDPNEYVDLPIESTPKGDELID</sequence>